<feature type="compositionally biased region" description="Low complexity" evidence="15">
    <location>
        <begin position="378"/>
        <end position="399"/>
    </location>
</feature>
<dbReference type="NCBIfam" id="TIGR00209">
    <property type="entry name" value="galT_1"/>
    <property type="match status" value="1"/>
</dbReference>
<evidence type="ECO:0000256" key="2">
    <source>
        <dbReference type="ARBA" id="ARBA00001947"/>
    </source>
</evidence>
<proteinExistence type="inferred from homology"/>
<feature type="region of interest" description="Disordered" evidence="15">
    <location>
        <begin position="374"/>
        <end position="405"/>
    </location>
</feature>
<dbReference type="SUPFAM" id="SSF54197">
    <property type="entry name" value="HIT-like"/>
    <property type="match status" value="2"/>
</dbReference>
<dbReference type="PANTHER" id="PTHR11943">
    <property type="entry name" value="GALACTOSE-1-PHOSPHATE URIDYLYLTRANSFERASE"/>
    <property type="match status" value="1"/>
</dbReference>
<dbReference type="Gene3D" id="3.30.428.10">
    <property type="entry name" value="HIT-like"/>
    <property type="match status" value="2"/>
</dbReference>
<comment type="caution">
    <text evidence="18">The sequence shown here is derived from an EMBL/GenBank/DDBJ whole genome shotgun (WGS) entry which is preliminary data.</text>
</comment>
<evidence type="ECO:0000256" key="4">
    <source>
        <dbReference type="ARBA" id="ARBA00010951"/>
    </source>
</evidence>
<sequence>MNMTCITTTFLADGREILYFDDAGTAERAPESLTDHRELPVRPDPGQLRFDALSREWVAVAAHRQSRTHLPPADRCPICPTTPANLTEIPAPDYDVAVFENRFPSLGPATSELPAALAWGTSTPAVGRCEVVAFTPEHTGSFADLGWRRTRTVIDAWAHRTEALSALPGIRQVFPFENRGAEIGVTLHHPHGQIYAYPYVTPRAAVLAAAAGAYFDASDGTATLAASVLQAERSDGSRMVLEGEHFSAYVPFAARWPLEVHLVPHRQVPDLAALSGAERDELAHLYPDLLRRFDALYPTPTPYIAAWHQAPLETEMRRAGQLHLQLTSPRRAADKLKYLAGSEAAMGAFINDITPESVAARLREVGSEVASEVASDVAGTTAGTATRTTTHTATRTTLTPEGAPA</sequence>
<dbReference type="PROSITE" id="PS00117">
    <property type="entry name" value="GAL_P_UDP_TRANSF_I"/>
    <property type="match status" value="1"/>
</dbReference>
<keyword evidence="19" id="KW-1185">Reference proteome</keyword>
<dbReference type="InterPro" id="IPR019779">
    <property type="entry name" value="GalP_UDPtransf1_His-AS"/>
</dbReference>
<reference evidence="18 19" key="1">
    <citation type="journal article" date="2019" name="Int. J. Syst. Evol. Microbiol.">
        <title>The Global Catalogue of Microorganisms (GCM) 10K type strain sequencing project: providing services to taxonomists for standard genome sequencing and annotation.</title>
        <authorList>
            <consortium name="The Broad Institute Genomics Platform"/>
            <consortium name="The Broad Institute Genome Sequencing Center for Infectious Disease"/>
            <person name="Wu L."/>
            <person name="Ma J."/>
        </authorList>
    </citation>
    <scope>NUCLEOTIDE SEQUENCE [LARGE SCALE GENOMIC DNA]</scope>
    <source>
        <strain evidence="18 19">JCM 15921</strain>
    </source>
</reference>
<comment type="cofactor">
    <cofactor evidence="2">
        <name>Zn(2+)</name>
        <dbReference type="ChEBI" id="CHEBI:29105"/>
    </cofactor>
</comment>
<evidence type="ECO:0000256" key="8">
    <source>
        <dbReference type="ARBA" id="ARBA00022695"/>
    </source>
</evidence>
<keyword evidence="12 14" id="KW-0119">Carbohydrate metabolism</keyword>
<evidence type="ECO:0000313" key="18">
    <source>
        <dbReference type="EMBL" id="GAA2140464.1"/>
    </source>
</evidence>
<evidence type="ECO:0000256" key="7">
    <source>
        <dbReference type="ARBA" id="ARBA00022679"/>
    </source>
</evidence>
<dbReference type="PIRSF" id="PIRSF000808">
    <property type="entry name" value="GalT"/>
    <property type="match status" value="1"/>
</dbReference>
<dbReference type="InterPro" id="IPR005849">
    <property type="entry name" value="GalP_Utransf_N"/>
</dbReference>
<organism evidence="18 19">
    <name type="scientific">Arthrobacter humicola</name>
    <dbReference type="NCBI Taxonomy" id="409291"/>
    <lineage>
        <taxon>Bacteria</taxon>
        <taxon>Bacillati</taxon>
        <taxon>Actinomycetota</taxon>
        <taxon>Actinomycetes</taxon>
        <taxon>Micrococcales</taxon>
        <taxon>Micrococcaceae</taxon>
        <taxon>Arthrobacter</taxon>
    </lineage>
</organism>
<evidence type="ECO:0000256" key="11">
    <source>
        <dbReference type="ARBA" id="ARBA00023144"/>
    </source>
</evidence>
<evidence type="ECO:0000256" key="3">
    <source>
        <dbReference type="ARBA" id="ARBA00004947"/>
    </source>
</evidence>
<dbReference type="EC" id="2.7.7.12" evidence="5 13"/>
<keyword evidence="10" id="KW-0862">Zinc</keyword>
<dbReference type="PANTHER" id="PTHR11943:SF1">
    <property type="entry name" value="GALACTOSE-1-PHOSPHATE URIDYLYLTRANSFERASE"/>
    <property type="match status" value="1"/>
</dbReference>
<dbReference type="GO" id="GO:0016779">
    <property type="term" value="F:nucleotidyltransferase activity"/>
    <property type="evidence" value="ECO:0007669"/>
    <property type="project" value="UniProtKB-KW"/>
</dbReference>
<evidence type="ECO:0000256" key="12">
    <source>
        <dbReference type="ARBA" id="ARBA00023277"/>
    </source>
</evidence>
<evidence type="ECO:0000259" key="17">
    <source>
        <dbReference type="Pfam" id="PF02744"/>
    </source>
</evidence>
<feature type="domain" description="Galactose-1-phosphate uridyl transferase N-terminal" evidence="16">
    <location>
        <begin position="49"/>
        <end position="200"/>
    </location>
</feature>
<evidence type="ECO:0000256" key="15">
    <source>
        <dbReference type="SAM" id="MobiDB-lite"/>
    </source>
</evidence>
<keyword evidence="8 14" id="KW-0548">Nucleotidyltransferase</keyword>
<keyword evidence="11 14" id="KW-0299">Galactose metabolism</keyword>
<dbReference type="InterPro" id="IPR036265">
    <property type="entry name" value="HIT-like_sf"/>
</dbReference>
<evidence type="ECO:0000259" key="16">
    <source>
        <dbReference type="Pfam" id="PF01087"/>
    </source>
</evidence>
<comment type="similarity">
    <text evidence="4 14">Belongs to the galactose-1-phosphate uridylyltransferase type 1 family.</text>
</comment>
<evidence type="ECO:0000313" key="19">
    <source>
        <dbReference type="Proteomes" id="UP001500102"/>
    </source>
</evidence>
<comment type="pathway">
    <text evidence="3 14">Carbohydrate metabolism; galactose metabolism.</text>
</comment>
<evidence type="ECO:0000256" key="9">
    <source>
        <dbReference type="ARBA" id="ARBA00022723"/>
    </source>
</evidence>
<keyword evidence="9 14" id="KW-0479">Metal-binding</keyword>
<evidence type="ECO:0000256" key="5">
    <source>
        <dbReference type="ARBA" id="ARBA00012384"/>
    </source>
</evidence>
<evidence type="ECO:0000256" key="6">
    <source>
        <dbReference type="ARBA" id="ARBA00016340"/>
    </source>
</evidence>
<comment type="catalytic activity">
    <reaction evidence="1 14">
        <text>alpha-D-galactose 1-phosphate + UDP-alpha-D-glucose = alpha-D-glucose 1-phosphate + UDP-alpha-D-galactose</text>
        <dbReference type="Rhea" id="RHEA:13989"/>
        <dbReference type="ChEBI" id="CHEBI:58336"/>
        <dbReference type="ChEBI" id="CHEBI:58601"/>
        <dbReference type="ChEBI" id="CHEBI:58885"/>
        <dbReference type="ChEBI" id="CHEBI:66914"/>
        <dbReference type="EC" id="2.7.7.12"/>
    </reaction>
</comment>
<evidence type="ECO:0000256" key="13">
    <source>
        <dbReference type="NCBIfam" id="TIGR00209"/>
    </source>
</evidence>
<dbReference type="Proteomes" id="UP001500102">
    <property type="component" value="Unassembled WGS sequence"/>
</dbReference>
<accession>A0ABN2ZD98</accession>
<evidence type="ECO:0000256" key="10">
    <source>
        <dbReference type="ARBA" id="ARBA00022833"/>
    </source>
</evidence>
<dbReference type="InterPro" id="IPR001937">
    <property type="entry name" value="GalP_UDPtransf1"/>
</dbReference>
<feature type="domain" description="Galactose-1-phosphate uridyl transferase C-terminal" evidence="17">
    <location>
        <begin position="217"/>
        <end position="366"/>
    </location>
</feature>
<name>A0ABN2ZD98_9MICC</name>
<keyword evidence="7 14" id="KW-0808">Transferase</keyword>
<protein>
    <recommendedName>
        <fullName evidence="6 13">Galactose-1-phosphate uridylyltransferase</fullName>
        <ecNumber evidence="5 13">2.7.7.12</ecNumber>
    </recommendedName>
</protein>
<gene>
    <name evidence="18" type="primary">galT_2</name>
    <name evidence="18" type="ORF">GCM10009825_28250</name>
</gene>
<dbReference type="Pfam" id="PF01087">
    <property type="entry name" value="GalP_UDP_transf"/>
    <property type="match status" value="1"/>
</dbReference>
<dbReference type="EMBL" id="BAAAQB010000037">
    <property type="protein sequence ID" value="GAA2140464.1"/>
    <property type="molecule type" value="Genomic_DNA"/>
</dbReference>
<dbReference type="InterPro" id="IPR005850">
    <property type="entry name" value="GalP_Utransf_C"/>
</dbReference>
<evidence type="ECO:0000256" key="14">
    <source>
        <dbReference type="RuleBase" id="RU000506"/>
    </source>
</evidence>
<evidence type="ECO:0000256" key="1">
    <source>
        <dbReference type="ARBA" id="ARBA00001107"/>
    </source>
</evidence>
<dbReference type="Pfam" id="PF02744">
    <property type="entry name" value="GalP_UDP_tr_C"/>
    <property type="match status" value="1"/>
</dbReference>